<comment type="caution">
    <text evidence="2">The sequence shown here is derived from an EMBL/GenBank/DDBJ whole genome shotgun (WGS) entry which is preliminary data.</text>
</comment>
<dbReference type="GO" id="GO:0016655">
    <property type="term" value="F:oxidoreductase activity, acting on NAD(P)H, quinone or similar compound as acceptor"/>
    <property type="evidence" value="ECO:0007669"/>
    <property type="project" value="TreeGrafter"/>
</dbReference>
<proteinExistence type="predicted"/>
<dbReference type="OrthoDB" id="8300214at2759"/>
<gene>
    <name evidence="2" type="ORF">B0A52_08060</name>
</gene>
<dbReference type="Gene3D" id="3.40.50.360">
    <property type="match status" value="1"/>
</dbReference>
<protein>
    <recommendedName>
        <fullName evidence="1">NADPH-dependent FMN reductase-like domain-containing protein</fullName>
    </recommendedName>
</protein>
<dbReference type="NCBIfam" id="TIGR02690">
    <property type="entry name" value="resist_ArsH"/>
    <property type="match status" value="1"/>
</dbReference>
<evidence type="ECO:0000313" key="2">
    <source>
        <dbReference type="EMBL" id="RVX68993.1"/>
    </source>
</evidence>
<dbReference type="InterPro" id="IPR029039">
    <property type="entry name" value="Flavoprotein-like_sf"/>
</dbReference>
<evidence type="ECO:0000259" key="1">
    <source>
        <dbReference type="Pfam" id="PF03358"/>
    </source>
</evidence>
<dbReference type="SUPFAM" id="SSF52218">
    <property type="entry name" value="Flavoproteins"/>
    <property type="match status" value="1"/>
</dbReference>
<dbReference type="PANTHER" id="PTHR43590:SF1">
    <property type="entry name" value="ARSENIC RESISTANCE PROTEIN ARSH (AFU_ORTHOLOGUE AFUA_5G15030)"/>
    <property type="match status" value="1"/>
</dbReference>
<dbReference type="Proteomes" id="UP000288859">
    <property type="component" value="Unassembled WGS sequence"/>
</dbReference>
<dbReference type="InterPro" id="IPR005025">
    <property type="entry name" value="FMN_Rdtase-like_dom"/>
</dbReference>
<dbReference type="EMBL" id="NAJM01000033">
    <property type="protein sequence ID" value="RVX68993.1"/>
    <property type="molecule type" value="Genomic_DNA"/>
</dbReference>
<reference evidence="2 3" key="1">
    <citation type="submission" date="2017-03" db="EMBL/GenBank/DDBJ databases">
        <title>Genomes of endolithic fungi from Antarctica.</title>
        <authorList>
            <person name="Coleine C."/>
            <person name="Masonjones S."/>
            <person name="Stajich J.E."/>
        </authorList>
    </citation>
    <scope>NUCLEOTIDE SEQUENCE [LARGE SCALE GENOMIC DNA]</scope>
    <source>
        <strain evidence="2 3">CCFEE 6314</strain>
    </source>
</reference>
<organism evidence="2 3">
    <name type="scientific">Exophiala mesophila</name>
    <name type="common">Black yeast-like fungus</name>
    <dbReference type="NCBI Taxonomy" id="212818"/>
    <lineage>
        <taxon>Eukaryota</taxon>
        <taxon>Fungi</taxon>
        <taxon>Dikarya</taxon>
        <taxon>Ascomycota</taxon>
        <taxon>Pezizomycotina</taxon>
        <taxon>Eurotiomycetes</taxon>
        <taxon>Chaetothyriomycetidae</taxon>
        <taxon>Chaetothyriales</taxon>
        <taxon>Herpotrichiellaceae</taxon>
        <taxon>Exophiala</taxon>
    </lineage>
</organism>
<sequence length="315" mass="35926">MAVPFPLDRLPVCAEAQDPLVLKGIEKLEHLNGDLNNTAAMRAVLKPHRDPHFAYQSLAIPPSKDDYLVRSRYRLFLLPDEIQREDWIGKLELATATELAHRDMKLRGERLKVLVLYGSLRQRSYSKLLAFEISRILWRLGCDVRVYDPCGLPVKDDQQHNHPKVQELRDLSRWSDGHFWVSPEQHGNLTAVFKNQIDWIPLSTGSVRPTQGRTLGLAMVSGGSQSFNTVNSLRVLGRWMRMFTIPNQSSVPQAYTSFTEEGAAEGGSRLMPGGNRDRVVDCAEEFVKYTIIMRPHFGLFSDRFSERKPLVEDLE</sequence>
<dbReference type="AlphaFoldDB" id="A0A438MZX3"/>
<accession>A0A438MZX3</accession>
<dbReference type="PANTHER" id="PTHR43590">
    <property type="entry name" value="ARSENIC RESISTANCE PROTEIN ARSH (AFU_ORTHOLOGUE AFUA_5G15030)"/>
    <property type="match status" value="1"/>
</dbReference>
<name>A0A438MZX3_EXOME</name>
<feature type="domain" description="NADPH-dependent FMN reductase-like" evidence="1">
    <location>
        <begin position="112"/>
        <end position="255"/>
    </location>
</feature>
<dbReference type="Pfam" id="PF03358">
    <property type="entry name" value="FMN_red"/>
    <property type="match status" value="1"/>
</dbReference>
<dbReference type="InterPro" id="IPR014063">
    <property type="entry name" value="Arsenate-R_ArsH"/>
</dbReference>
<evidence type="ECO:0000313" key="3">
    <source>
        <dbReference type="Proteomes" id="UP000288859"/>
    </source>
</evidence>